<accession>A0A5N7BIS2</accession>
<evidence type="ECO:0000256" key="1">
    <source>
        <dbReference type="ARBA" id="ARBA00004141"/>
    </source>
</evidence>
<reference evidence="9 10" key="1">
    <citation type="submission" date="2019-04" db="EMBL/GenBank/DDBJ databases">
        <title>Friends and foes A comparative genomics studyof 23 Aspergillus species from section Flavi.</title>
        <authorList>
            <consortium name="DOE Joint Genome Institute"/>
            <person name="Kjaerbolling I."/>
            <person name="Vesth T."/>
            <person name="Frisvad J.C."/>
            <person name="Nybo J.L."/>
            <person name="Theobald S."/>
            <person name="Kildgaard S."/>
            <person name="Isbrandt T."/>
            <person name="Kuo A."/>
            <person name="Sato A."/>
            <person name="Lyhne E.K."/>
            <person name="Kogle M.E."/>
            <person name="Wiebenga A."/>
            <person name="Kun R.S."/>
            <person name="Lubbers R.J."/>
            <person name="Makela M.R."/>
            <person name="Barry K."/>
            <person name="Chovatia M."/>
            <person name="Clum A."/>
            <person name="Daum C."/>
            <person name="Haridas S."/>
            <person name="He G."/>
            <person name="LaButti K."/>
            <person name="Lipzen A."/>
            <person name="Mondo S."/>
            <person name="Riley R."/>
            <person name="Salamov A."/>
            <person name="Simmons B.A."/>
            <person name="Magnuson J.K."/>
            <person name="Henrissat B."/>
            <person name="Mortensen U.H."/>
            <person name="Larsen T.O."/>
            <person name="Devries R.P."/>
            <person name="Grigoriev I.V."/>
            <person name="Machida M."/>
            <person name="Baker S.E."/>
            <person name="Andersen M.R."/>
        </authorList>
    </citation>
    <scope>NUCLEOTIDE SEQUENCE [LARGE SCALE GENOMIC DNA]</scope>
    <source>
        <strain evidence="9 10">IBT 29228</strain>
    </source>
</reference>
<evidence type="ECO:0000256" key="4">
    <source>
        <dbReference type="ARBA" id="ARBA00023136"/>
    </source>
</evidence>
<evidence type="ECO:0000313" key="10">
    <source>
        <dbReference type="Proteomes" id="UP000326198"/>
    </source>
</evidence>
<name>A0A5N7BIS2_9EURO</name>
<dbReference type="OrthoDB" id="3529975at2759"/>
<evidence type="ECO:0000256" key="7">
    <source>
        <dbReference type="SAM" id="Phobius"/>
    </source>
</evidence>
<keyword evidence="2 7" id="KW-0812">Transmembrane</keyword>
<organism evidence="9 10">
    <name type="scientific">Aspergillus bertholletiae</name>
    <dbReference type="NCBI Taxonomy" id="1226010"/>
    <lineage>
        <taxon>Eukaryota</taxon>
        <taxon>Fungi</taxon>
        <taxon>Dikarya</taxon>
        <taxon>Ascomycota</taxon>
        <taxon>Pezizomycotina</taxon>
        <taxon>Eurotiomycetes</taxon>
        <taxon>Eurotiomycetidae</taxon>
        <taxon>Eurotiales</taxon>
        <taxon>Aspergillaceae</taxon>
        <taxon>Aspergillus</taxon>
        <taxon>Aspergillus subgen. Circumdati</taxon>
    </lineage>
</organism>
<comment type="subcellular location">
    <subcellularLocation>
        <location evidence="1">Membrane</location>
        <topology evidence="1">Multi-pass membrane protein</topology>
    </subcellularLocation>
</comment>
<evidence type="ECO:0000256" key="5">
    <source>
        <dbReference type="ARBA" id="ARBA00038359"/>
    </source>
</evidence>
<feature type="transmembrane region" description="Helical" evidence="7">
    <location>
        <begin position="92"/>
        <end position="114"/>
    </location>
</feature>
<proteinExistence type="inferred from homology"/>
<evidence type="ECO:0000313" key="9">
    <source>
        <dbReference type="EMBL" id="KAE8381671.1"/>
    </source>
</evidence>
<dbReference type="Proteomes" id="UP000326198">
    <property type="component" value="Unassembled WGS sequence"/>
</dbReference>
<feature type="compositionally biased region" description="Polar residues" evidence="6">
    <location>
        <begin position="277"/>
        <end position="299"/>
    </location>
</feature>
<sequence length="368" mass="40252">MTSWDGTPSRETLVIVGYTVPTVLLVASTVMRLFAKVSKEGLHLDDYLIILASALEVAYSVTILVSGVGHGFGHHTATVDPKDLEIFLKGEYIASHLYNLFLAATKLGILVLYYRIFPVPWFSKTVIGCSIFVLIWIAIIEALMGALCRPLHAFWDLTVKGKCFNTIALTYFVNSSNMVTDLVLFALPIPVILGVRTSRKKKIALIAIFSIGFITCGISAARLAYVVAQGSADITWEGVPLGILSAFESLGGILCANLPIIYRLFKTAAQKITSSVSGNKSYKTKTTNQQYGYDSTPYGSKSHGRQPRRSTDSERWIRMPNESDPGEMQTSAHCTSPDAKGDGFEMGPIPTGGIAVQREFHTQVEERV</sequence>
<keyword evidence="4 7" id="KW-0472">Membrane</keyword>
<dbReference type="PANTHER" id="PTHR33048:SF8">
    <property type="entry name" value="INTEGRAL MEMBRANE PROTEIN-RELATED"/>
    <property type="match status" value="1"/>
</dbReference>
<dbReference type="PANTHER" id="PTHR33048">
    <property type="entry name" value="PTH11-LIKE INTEGRAL MEMBRANE PROTEIN (AFU_ORTHOLOGUE AFUA_5G11245)"/>
    <property type="match status" value="1"/>
</dbReference>
<gene>
    <name evidence="9" type="ORF">BDV26DRAFT_255225</name>
</gene>
<feature type="transmembrane region" description="Helical" evidence="7">
    <location>
        <begin position="126"/>
        <end position="147"/>
    </location>
</feature>
<feature type="transmembrane region" description="Helical" evidence="7">
    <location>
        <begin position="47"/>
        <end position="72"/>
    </location>
</feature>
<dbReference type="InterPro" id="IPR052337">
    <property type="entry name" value="SAT4-like"/>
</dbReference>
<dbReference type="Pfam" id="PF20684">
    <property type="entry name" value="Fung_rhodopsin"/>
    <property type="match status" value="1"/>
</dbReference>
<evidence type="ECO:0000256" key="2">
    <source>
        <dbReference type="ARBA" id="ARBA00022692"/>
    </source>
</evidence>
<feature type="transmembrane region" description="Helical" evidence="7">
    <location>
        <begin position="239"/>
        <end position="262"/>
    </location>
</feature>
<comment type="similarity">
    <text evidence="5">Belongs to the SAT4 family.</text>
</comment>
<evidence type="ECO:0000256" key="3">
    <source>
        <dbReference type="ARBA" id="ARBA00022989"/>
    </source>
</evidence>
<feature type="transmembrane region" description="Helical" evidence="7">
    <location>
        <begin position="167"/>
        <end position="193"/>
    </location>
</feature>
<feature type="region of interest" description="Disordered" evidence="6">
    <location>
        <begin position="277"/>
        <end position="352"/>
    </location>
</feature>
<feature type="domain" description="Rhodopsin" evidence="8">
    <location>
        <begin position="31"/>
        <end position="266"/>
    </location>
</feature>
<evidence type="ECO:0000256" key="6">
    <source>
        <dbReference type="SAM" id="MobiDB-lite"/>
    </source>
</evidence>
<evidence type="ECO:0000259" key="8">
    <source>
        <dbReference type="Pfam" id="PF20684"/>
    </source>
</evidence>
<dbReference type="InterPro" id="IPR049326">
    <property type="entry name" value="Rhodopsin_dom_fungi"/>
</dbReference>
<keyword evidence="10" id="KW-1185">Reference proteome</keyword>
<dbReference type="EMBL" id="ML736169">
    <property type="protein sequence ID" value="KAE8381671.1"/>
    <property type="molecule type" value="Genomic_DNA"/>
</dbReference>
<feature type="transmembrane region" description="Helical" evidence="7">
    <location>
        <begin position="12"/>
        <end position="35"/>
    </location>
</feature>
<protein>
    <submittedName>
        <fullName evidence="9">Integral membrane PTH11-like protein</fullName>
    </submittedName>
</protein>
<dbReference type="AlphaFoldDB" id="A0A5N7BIS2"/>
<dbReference type="GO" id="GO:0016020">
    <property type="term" value="C:membrane"/>
    <property type="evidence" value="ECO:0007669"/>
    <property type="project" value="UniProtKB-SubCell"/>
</dbReference>
<keyword evidence="3 7" id="KW-1133">Transmembrane helix</keyword>
<feature type="transmembrane region" description="Helical" evidence="7">
    <location>
        <begin position="205"/>
        <end position="227"/>
    </location>
</feature>